<feature type="compositionally biased region" description="Low complexity" evidence="1">
    <location>
        <begin position="18"/>
        <end position="30"/>
    </location>
</feature>
<feature type="region of interest" description="Disordered" evidence="1">
    <location>
        <begin position="333"/>
        <end position="355"/>
    </location>
</feature>
<feature type="compositionally biased region" description="Polar residues" evidence="1">
    <location>
        <begin position="56"/>
        <end position="80"/>
    </location>
</feature>
<evidence type="ECO:0000313" key="3">
    <source>
        <dbReference type="Proteomes" id="UP001142055"/>
    </source>
</evidence>
<gene>
    <name evidence="2" type="ORF">RDWZM_001837</name>
</gene>
<feature type="compositionally biased region" description="Basic and acidic residues" evidence="1">
    <location>
        <begin position="237"/>
        <end position="247"/>
    </location>
</feature>
<feature type="compositionally biased region" description="Acidic residues" evidence="1">
    <location>
        <begin position="104"/>
        <end position="134"/>
    </location>
</feature>
<evidence type="ECO:0000256" key="1">
    <source>
        <dbReference type="SAM" id="MobiDB-lite"/>
    </source>
</evidence>
<feature type="compositionally biased region" description="Basic and acidic residues" evidence="1">
    <location>
        <begin position="337"/>
        <end position="355"/>
    </location>
</feature>
<feature type="region of interest" description="Disordered" evidence="1">
    <location>
        <begin position="1"/>
        <end position="261"/>
    </location>
</feature>
<feature type="compositionally biased region" description="Polar residues" evidence="1">
    <location>
        <begin position="159"/>
        <end position="172"/>
    </location>
</feature>
<feature type="compositionally biased region" description="Acidic residues" evidence="1">
    <location>
        <begin position="202"/>
        <end position="216"/>
    </location>
</feature>
<evidence type="ECO:0000313" key="2">
    <source>
        <dbReference type="EMBL" id="KAJ6223292.1"/>
    </source>
</evidence>
<dbReference type="Proteomes" id="UP001142055">
    <property type="component" value="Chromosome 1"/>
</dbReference>
<feature type="compositionally biased region" description="Basic and acidic residues" evidence="1">
    <location>
        <begin position="173"/>
        <end position="201"/>
    </location>
</feature>
<accession>A0A9Q0MF90</accession>
<organism evidence="2 3">
    <name type="scientific">Blomia tropicalis</name>
    <name type="common">Mite</name>
    <dbReference type="NCBI Taxonomy" id="40697"/>
    <lineage>
        <taxon>Eukaryota</taxon>
        <taxon>Metazoa</taxon>
        <taxon>Ecdysozoa</taxon>
        <taxon>Arthropoda</taxon>
        <taxon>Chelicerata</taxon>
        <taxon>Arachnida</taxon>
        <taxon>Acari</taxon>
        <taxon>Acariformes</taxon>
        <taxon>Sarcoptiformes</taxon>
        <taxon>Astigmata</taxon>
        <taxon>Glycyphagoidea</taxon>
        <taxon>Echimyopodidae</taxon>
        <taxon>Blomia</taxon>
    </lineage>
</organism>
<sequence length="457" mass="52922">MENERKSVFERLGPIRPSSSESSGHLLSNSAQANKSKRDMRYVNVTHLSQKRRYQQTKSSQSIWNNNNQYRPVNDQTMSMTTKPKTFRRRRKKQRAEIDREALDEGEIVDDDDDYDEEEEYEDEEYELGEVEEGELVKKTEDSTSNVNSIVKLPEGDNISLTSLSDQEVANNENKDDQSINDISKSEQNDDKDSDEKKQEDLVESDYSDWSDDDDELLQKNQDNKLESQNNGVKTEPFLEDKPRVFSEPDEDIINGNETNNSFDCSKSKNIEDLETISDGELDDFNLNDKMNSLNEMDLSFNNKNGISNGTSIVQPKVLDILDIDWKSLIENSNTNSEKDDKSQSNKRAQNHEEYRKRNSTIALLNRIGFSRKLAGIELSSHIEQQLNEQLNDHYIPMYNPLPSLHCYYREQQRKRESYFANNLSSNQMATITNQNSRHSPLNGAKIRAFIKMFEKN</sequence>
<dbReference type="AlphaFoldDB" id="A0A9Q0MF90"/>
<reference evidence="2" key="1">
    <citation type="submission" date="2022-12" db="EMBL/GenBank/DDBJ databases">
        <title>Genome assemblies of Blomia tropicalis.</title>
        <authorList>
            <person name="Cui Y."/>
        </authorList>
    </citation>
    <scope>NUCLEOTIDE SEQUENCE</scope>
    <source>
        <tissue evidence="2">Adult mites</tissue>
    </source>
</reference>
<name>A0A9Q0MF90_BLOTA</name>
<dbReference type="EMBL" id="JAPWDV010000001">
    <property type="protein sequence ID" value="KAJ6223292.1"/>
    <property type="molecule type" value="Genomic_DNA"/>
</dbReference>
<proteinExistence type="predicted"/>
<dbReference type="OrthoDB" id="6515250at2759"/>
<keyword evidence="3" id="KW-1185">Reference proteome</keyword>
<dbReference type="OMA" id="RESYFAN"/>
<feature type="compositionally biased region" description="Basic residues" evidence="1">
    <location>
        <begin position="85"/>
        <end position="94"/>
    </location>
</feature>
<comment type="caution">
    <text evidence="2">The sequence shown here is derived from an EMBL/GenBank/DDBJ whole genome shotgun (WGS) entry which is preliminary data.</text>
</comment>
<protein>
    <submittedName>
        <fullName evidence="2">Uncharacterized protein</fullName>
    </submittedName>
</protein>